<accession>A0A226D3W9</accession>
<dbReference type="AlphaFoldDB" id="A0A226D3W9"/>
<protein>
    <submittedName>
        <fullName evidence="2">Uncharacterized protein</fullName>
    </submittedName>
</protein>
<keyword evidence="1" id="KW-0732">Signal</keyword>
<dbReference type="EMBL" id="LNIX01000038">
    <property type="protein sequence ID" value="OXA39554.1"/>
    <property type="molecule type" value="Genomic_DNA"/>
</dbReference>
<reference evidence="2 3" key="1">
    <citation type="submission" date="2015-12" db="EMBL/GenBank/DDBJ databases">
        <title>The genome of Folsomia candida.</title>
        <authorList>
            <person name="Faddeeva A."/>
            <person name="Derks M.F."/>
            <person name="Anvar Y."/>
            <person name="Smit S."/>
            <person name="Van Straalen N."/>
            <person name="Roelofs D."/>
        </authorList>
    </citation>
    <scope>NUCLEOTIDE SEQUENCE [LARGE SCALE GENOMIC DNA]</scope>
    <source>
        <strain evidence="2 3">VU population</strain>
        <tissue evidence="2">Whole body</tissue>
    </source>
</reference>
<feature type="signal peptide" evidence="1">
    <location>
        <begin position="1"/>
        <end position="20"/>
    </location>
</feature>
<sequence length="126" mass="14477">MMEALMILCCTLNLLLFSYGWDPNVKAVAQMNALIKFDKDFEVDRATICQLSSSSRMDTNIEDQAMEGEEDNQPLDVTVFIGVKTRWDIQLEQWTRRNPGRILPKAEFANFLGLRRVPKSFEKGSK</sequence>
<evidence type="ECO:0000313" key="3">
    <source>
        <dbReference type="Proteomes" id="UP000198287"/>
    </source>
</evidence>
<gene>
    <name evidence="2" type="ORF">Fcan01_25781</name>
</gene>
<feature type="chain" id="PRO_5012466126" evidence="1">
    <location>
        <begin position="21"/>
        <end position="126"/>
    </location>
</feature>
<keyword evidence="3" id="KW-1185">Reference proteome</keyword>
<name>A0A226D3W9_FOLCA</name>
<evidence type="ECO:0000256" key="1">
    <source>
        <dbReference type="SAM" id="SignalP"/>
    </source>
</evidence>
<evidence type="ECO:0000313" key="2">
    <source>
        <dbReference type="EMBL" id="OXA39554.1"/>
    </source>
</evidence>
<organism evidence="2 3">
    <name type="scientific">Folsomia candida</name>
    <name type="common">Springtail</name>
    <dbReference type="NCBI Taxonomy" id="158441"/>
    <lineage>
        <taxon>Eukaryota</taxon>
        <taxon>Metazoa</taxon>
        <taxon>Ecdysozoa</taxon>
        <taxon>Arthropoda</taxon>
        <taxon>Hexapoda</taxon>
        <taxon>Collembola</taxon>
        <taxon>Entomobryomorpha</taxon>
        <taxon>Isotomoidea</taxon>
        <taxon>Isotomidae</taxon>
        <taxon>Proisotominae</taxon>
        <taxon>Folsomia</taxon>
    </lineage>
</organism>
<proteinExistence type="predicted"/>
<comment type="caution">
    <text evidence="2">The sequence shown here is derived from an EMBL/GenBank/DDBJ whole genome shotgun (WGS) entry which is preliminary data.</text>
</comment>
<dbReference type="Proteomes" id="UP000198287">
    <property type="component" value="Unassembled WGS sequence"/>
</dbReference>